<name>A0A927H597_9BACL</name>
<accession>A0A927H597</accession>
<dbReference type="Pfam" id="PF01547">
    <property type="entry name" value="SBP_bac_1"/>
    <property type="match status" value="1"/>
</dbReference>
<dbReference type="Gene3D" id="3.40.190.10">
    <property type="entry name" value="Periplasmic binding protein-like II"/>
    <property type="match status" value="2"/>
</dbReference>
<evidence type="ECO:0000256" key="5">
    <source>
        <dbReference type="ARBA" id="ARBA00023288"/>
    </source>
</evidence>
<keyword evidence="4" id="KW-0564">Palmitate</keyword>
<keyword evidence="3" id="KW-0472">Membrane</keyword>
<evidence type="ECO:0000256" key="3">
    <source>
        <dbReference type="ARBA" id="ARBA00023136"/>
    </source>
</evidence>
<dbReference type="RefSeq" id="WP_190860236.1">
    <property type="nucleotide sequence ID" value="NZ_JACXIY010000011.1"/>
</dbReference>
<evidence type="ECO:0000313" key="7">
    <source>
        <dbReference type="EMBL" id="MBD2868715.1"/>
    </source>
</evidence>
<evidence type="ECO:0000256" key="2">
    <source>
        <dbReference type="ARBA" id="ARBA00022729"/>
    </source>
</evidence>
<dbReference type="InterPro" id="IPR050490">
    <property type="entry name" value="Bact_solute-bd_prot1"/>
</dbReference>
<keyword evidence="2 6" id="KW-0732">Signal</keyword>
<evidence type="ECO:0000256" key="6">
    <source>
        <dbReference type="SAM" id="SignalP"/>
    </source>
</evidence>
<evidence type="ECO:0000313" key="8">
    <source>
        <dbReference type="Proteomes" id="UP000632125"/>
    </source>
</evidence>
<dbReference type="InterPro" id="IPR006059">
    <property type="entry name" value="SBP"/>
</dbReference>
<dbReference type="SUPFAM" id="SSF53850">
    <property type="entry name" value="Periplasmic binding protein-like II"/>
    <property type="match status" value="1"/>
</dbReference>
<comment type="caution">
    <text evidence="7">The sequence shown here is derived from an EMBL/GenBank/DDBJ whole genome shotgun (WGS) entry which is preliminary data.</text>
</comment>
<evidence type="ECO:0000256" key="1">
    <source>
        <dbReference type="ARBA" id="ARBA00022475"/>
    </source>
</evidence>
<gene>
    <name evidence="7" type="ORF">IDH41_08995</name>
</gene>
<sequence length="535" mass="60586">MAKKISGLLVVMAMVVALISACSGGNNGVNGGGNAATPEESANAPGAAEQYGDTGGLALPLVDEPTTITWMHAGNVTITDDMLVVKEIEKRTGIKVEFQTYSPQTYEDKLRVIVASGKLPDIFNGLKSAELKDIGKQGGVVNINEHMDSLPNFKKLYGEENDWVFKSFGDQEGNLYSWPIYRLNREVNHGFMYRKDIFDKHGIKPWTNTEEFYQALKKLKELYPDSYPYASKNTEWIFRDWSYGWGIGGSQYPAYYDEKDGAWKFAAVQPEHKEMLDFMKKLYNEGLMDPEFLTDTQDSWTSKMTTDKAFVTWDWIGRLDLFYNQVKETMPDFNLRYALPIGPTGHVRTLPEISDFGVAVADNKNKEAALKLLDYLTSPSGSELITVGVEGVNFEWGEDGFPVYPELADLPLVDISVLEDRYGMWQESVYLRPDRRSVYYKYSEKEQEAQDTIMKDNLREAEDPTLNFTDEEVAALSDLQTTLQKAAEEFNSKYILDKSYGDKQWEAWIAEAAKSGVDEILTLFNDAQKRYDAAE</sequence>
<feature type="signal peptide" evidence="6">
    <location>
        <begin position="1"/>
        <end position="28"/>
    </location>
</feature>
<reference evidence="7" key="1">
    <citation type="submission" date="2020-09" db="EMBL/GenBank/DDBJ databases">
        <title>A novel bacterium of genus Paenibacillus, isolated from South China Sea.</title>
        <authorList>
            <person name="Huang H."/>
            <person name="Mo K."/>
            <person name="Hu Y."/>
        </authorList>
    </citation>
    <scope>NUCLEOTIDE SEQUENCE</scope>
    <source>
        <strain evidence="7">IB182493</strain>
    </source>
</reference>
<keyword evidence="8" id="KW-1185">Reference proteome</keyword>
<dbReference type="PANTHER" id="PTHR43649:SF33">
    <property type="entry name" value="POLYGALACTURONAN_RHAMNOGALACTURONAN-BINDING PROTEIN YTCQ"/>
    <property type="match status" value="1"/>
</dbReference>
<dbReference type="PANTHER" id="PTHR43649">
    <property type="entry name" value="ARABINOSE-BINDING PROTEIN-RELATED"/>
    <property type="match status" value="1"/>
</dbReference>
<dbReference type="PROSITE" id="PS51257">
    <property type="entry name" value="PROKAR_LIPOPROTEIN"/>
    <property type="match status" value="1"/>
</dbReference>
<keyword evidence="5" id="KW-0449">Lipoprotein</keyword>
<dbReference type="Proteomes" id="UP000632125">
    <property type="component" value="Unassembled WGS sequence"/>
</dbReference>
<dbReference type="AlphaFoldDB" id="A0A927H597"/>
<proteinExistence type="predicted"/>
<dbReference type="EMBL" id="JACXIY010000011">
    <property type="protein sequence ID" value="MBD2868715.1"/>
    <property type="molecule type" value="Genomic_DNA"/>
</dbReference>
<feature type="chain" id="PRO_5038854502" evidence="6">
    <location>
        <begin position="29"/>
        <end position="535"/>
    </location>
</feature>
<protein>
    <submittedName>
        <fullName evidence="7">Extracellular solute-binding protein</fullName>
    </submittedName>
</protein>
<evidence type="ECO:0000256" key="4">
    <source>
        <dbReference type="ARBA" id="ARBA00023139"/>
    </source>
</evidence>
<organism evidence="7 8">
    <name type="scientific">Paenibacillus arenilitoris</name>
    <dbReference type="NCBI Taxonomy" id="2772299"/>
    <lineage>
        <taxon>Bacteria</taxon>
        <taxon>Bacillati</taxon>
        <taxon>Bacillota</taxon>
        <taxon>Bacilli</taxon>
        <taxon>Bacillales</taxon>
        <taxon>Paenibacillaceae</taxon>
        <taxon>Paenibacillus</taxon>
    </lineage>
</organism>
<keyword evidence="1" id="KW-1003">Cell membrane</keyword>